<feature type="short sequence motif" description="'KMSKS' region" evidence="9">
    <location>
        <begin position="582"/>
        <end position="586"/>
    </location>
</feature>
<dbReference type="PRINTS" id="PR00985">
    <property type="entry name" value="TRNASYNTHLEU"/>
</dbReference>
<feature type="domain" description="Leucyl-tRNA synthetase editing" evidence="14">
    <location>
        <begin position="221"/>
        <end position="407"/>
    </location>
</feature>
<sequence>MPEYDHKAIETKWIERWKAEGAFRAEWAPGREKKYVLVMFPYPSGQAHIGHVANYSLGDVMARYYRRKGYNVLHPIGYDAFGLPAENAAISSGLHPAKCTRDNIDLITDDLKRLGYSYDWSREISTCEPEYYRWTQWFFLKMYERGLAYKADAITNWCPSCGTVLANEQVHADGSCERCGTQVVPRWLNQWFFKVTEYAERLLDDMDRLEGWPERVLTMQRNWIGKSRGARVDFTLESTGEKISIYTTRPDTLYGVTFFLLAPEHPLVDVLVSGAEREADVAAFRERLSQSTSFERTALETEKDGVFLEDYVINPVNGARVPVHTANFVLMEYGTGAVMAVPAHDQRDFEFARKYDLPVTVVIQPPGNALVAREMTEAYEDPGVMVDSGEFDGARSEQCKEAICDMLEANGWGERAVNYRLRDWLVSRQRYWGTPIPIIYCDRCGTVPVPEEDLPVLLPEEMPLADGGKSPLPLEESFHNAACPVCGGDATRETDTMDTFIDSSWYFFRYVSPRDRDAPFDSENVRAWMPVDQYIGGIEHAILHLLYARFFTKVIYDLGMIDFDEPFENLLCQGMITKDGAKMSKSKGNVVAPGAYIDRLGADALRLYVLFMGPPEISKDWSDAGVEGARRFLSRVWRMVHERFAPLMEGDAPPAGPASRHRAMRSMTHRAIMNVTRDIEQFAFNTAVSFIMELVNGVYHYISDGAVDREVLAEAVLAVLQLLSPFTPFIAEELWSVAGTGGRVHEQPWPSWDEDLARPEEVTLIIQVNGKVRDRVTVGVDISKDEMKARALECENALRYVEGKDIRKIIVVPGKLVNIVI</sequence>
<dbReference type="InterPro" id="IPR025709">
    <property type="entry name" value="Leu_tRNA-synth_edit"/>
</dbReference>
<comment type="subcellular location">
    <subcellularLocation>
        <location evidence="9">Cytoplasm</location>
    </subcellularLocation>
</comment>
<evidence type="ECO:0000259" key="13">
    <source>
        <dbReference type="Pfam" id="PF09334"/>
    </source>
</evidence>
<dbReference type="GO" id="GO:0005524">
    <property type="term" value="F:ATP binding"/>
    <property type="evidence" value="ECO:0007669"/>
    <property type="project" value="UniProtKB-UniRule"/>
</dbReference>
<dbReference type="PANTHER" id="PTHR43740:SF2">
    <property type="entry name" value="LEUCINE--TRNA LIGASE, MITOCHONDRIAL"/>
    <property type="match status" value="1"/>
</dbReference>
<evidence type="ECO:0000313" key="16">
    <source>
        <dbReference type="Proteomes" id="UP000233654"/>
    </source>
</evidence>
<evidence type="ECO:0000256" key="4">
    <source>
        <dbReference type="ARBA" id="ARBA00022741"/>
    </source>
</evidence>
<dbReference type="FunFam" id="3.40.50.620:FF:000003">
    <property type="entry name" value="Leucine--tRNA ligase"/>
    <property type="match status" value="1"/>
</dbReference>
<evidence type="ECO:0000259" key="11">
    <source>
        <dbReference type="Pfam" id="PF00133"/>
    </source>
</evidence>
<dbReference type="HAMAP" id="MF_00049_B">
    <property type="entry name" value="Leu_tRNA_synth_B"/>
    <property type="match status" value="1"/>
</dbReference>
<gene>
    <name evidence="9" type="primary">leuS</name>
    <name evidence="15" type="ORF">CVT63_06730</name>
</gene>
<dbReference type="SUPFAM" id="SSF50677">
    <property type="entry name" value="ValRS/IleRS/LeuRS editing domain"/>
    <property type="match status" value="1"/>
</dbReference>
<dbReference type="Gene3D" id="1.10.730.10">
    <property type="entry name" value="Isoleucyl-tRNA Synthetase, Domain 1"/>
    <property type="match status" value="1"/>
</dbReference>
<dbReference type="FunFam" id="3.40.50.620:FF:000100">
    <property type="entry name" value="probable leucine--tRNA ligase, mitochondrial"/>
    <property type="match status" value="1"/>
</dbReference>
<dbReference type="EMBL" id="PHEX01000065">
    <property type="protein sequence ID" value="PKQ27682.1"/>
    <property type="molecule type" value="Genomic_DNA"/>
</dbReference>
<dbReference type="GO" id="GO:0004823">
    <property type="term" value="F:leucine-tRNA ligase activity"/>
    <property type="evidence" value="ECO:0007669"/>
    <property type="project" value="UniProtKB-UniRule"/>
</dbReference>
<dbReference type="Pfam" id="PF08264">
    <property type="entry name" value="Anticodon_1"/>
    <property type="match status" value="1"/>
</dbReference>
<dbReference type="GO" id="GO:0005829">
    <property type="term" value="C:cytosol"/>
    <property type="evidence" value="ECO:0007669"/>
    <property type="project" value="TreeGrafter"/>
</dbReference>
<keyword evidence="3 9" id="KW-0436">Ligase</keyword>
<dbReference type="GO" id="GO:0006429">
    <property type="term" value="P:leucyl-tRNA aminoacylation"/>
    <property type="evidence" value="ECO:0007669"/>
    <property type="project" value="UniProtKB-UniRule"/>
</dbReference>
<evidence type="ECO:0000256" key="1">
    <source>
        <dbReference type="ARBA" id="ARBA00005594"/>
    </source>
</evidence>
<dbReference type="InterPro" id="IPR015413">
    <property type="entry name" value="Methionyl/Leucyl_tRNA_Synth"/>
</dbReference>
<comment type="caution">
    <text evidence="15">The sequence shown here is derived from an EMBL/GenBank/DDBJ whole genome shotgun (WGS) entry which is preliminary data.</text>
</comment>
<dbReference type="Pfam" id="PF09334">
    <property type="entry name" value="tRNA-synt_1g"/>
    <property type="match status" value="1"/>
</dbReference>
<protein>
    <recommendedName>
        <fullName evidence="9">Leucine--tRNA ligase</fullName>
        <ecNumber evidence="9">6.1.1.4</ecNumber>
    </recommendedName>
    <alternativeName>
        <fullName evidence="9">Leucyl-tRNA synthetase</fullName>
        <shortName evidence="9">LeuRS</shortName>
    </alternativeName>
</protein>
<dbReference type="InterPro" id="IPR002302">
    <property type="entry name" value="Leu-tRNA-ligase"/>
</dbReference>
<keyword evidence="2 9" id="KW-0963">Cytoplasm</keyword>
<dbReference type="SUPFAM" id="SSF47323">
    <property type="entry name" value="Anticodon-binding domain of a subclass of class I aminoacyl-tRNA synthetases"/>
    <property type="match status" value="1"/>
</dbReference>
<evidence type="ECO:0000256" key="5">
    <source>
        <dbReference type="ARBA" id="ARBA00022840"/>
    </source>
</evidence>
<dbReference type="Proteomes" id="UP000233654">
    <property type="component" value="Unassembled WGS sequence"/>
</dbReference>
<dbReference type="InterPro" id="IPR013155">
    <property type="entry name" value="M/V/L/I-tRNA-synth_anticd-bd"/>
</dbReference>
<feature type="short sequence motif" description="'HIGH' region" evidence="9">
    <location>
        <begin position="41"/>
        <end position="51"/>
    </location>
</feature>
<dbReference type="FunFam" id="3.10.20.590:FF:000001">
    <property type="entry name" value="Leucine--tRNA ligase"/>
    <property type="match status" value="1"/>
</dbReference>
<evidence type="ECO:0000256" key="6">
    <source>
        <dbReference type="ARBA" id="ARBA00022917"/>
    </source>
</evidence>
<evidence type="ECO:0000256" key="8">
    <source>
        <dbReference type="ARBA" id="ARBA00047469"/>
    </source>
</evidence>
<keyword evidence="5 9" id="KW-0067">ATP-binding</keyword>
<evidence type="ECO:0000259" key="14">
    <source>
        <dbReference type="Pfam" id="PF13603"/>
    </source>
</evidence>
<evidence type="ECO:0000256" key="7">
    <source>
        <dbReference type="ARBA" id="ARBA00023146"/>
    </source>
</evidence>
<accession>A0A2N3G4Y2</accession>
<keyword evidence="7 9" id="KW-0030">Aminoacyl-tRNA synthetase</keyword>
<dbReference type="Pfam" id="PF13603">
    <property type="entry name" value="tRNA-synt_1_2"/>
    <property type="match status" value="1"/>
</dbReference>
<proteinExistence type="inferred from homology"/>
<reference evidence="15 16" key="1">
    <citation type="journal article" date="2017" name="ISME J.">
        <title>Potential for microbial H2 and metal transformations associated with novel bacteria and archaea in deep terrestrial subsurface sediments.</title>
        <authorList>
            <person name="Hernsdorf A.W."/>
            <person name="Amano Y."/>
            <person name="Miyakawa K."/>
            <person name="Ise K."/>
            <person name="Suzuki Y."/>
            <person name="Anantharaman K."/>
            <person name="Probst A."/>
            <person name="Burstein D."/>
            <person name="Thomas B.C."/>
            <person name="Banfield J.F."/>
        </authorList>
    </citation>
    <scope>NUCLEOTIDE SEQUENCE [LARGE SCALE GENOMIC DNA]</scope>
    <source>
        <strain evidence="15">HGW-Actinobacteria-3</strain>
    </source>
</reference>
<dbReference type="NCBIfam" id="TIGR00396">
    <property type="entry name" value="leuS_bact"/>
    <property type="match status" value="1"/>
</dbReference>
<dbReference type="InterPro" id="IPR002300">
    <property type="entry name" value="aa-tRNA-synth_Ia"/>
</dbReference>
<dbReference type="InterPro" id="IPR009080">
    <property type="entry name" value="tRNAsynth_Ia_anticodon-bd"/>
</dbReference>
<evidence type="ECO:0000259" key="12">
    <source>
        <dbReference type="Pfam" id="PF08264"/>
    </source>
</evidence>
<dbReference type="Gene3D" id="3.40.50.620">
    <property type="entry name" value="HUPs"/>
    <property type="match status" value="2"/>
</dbReference>
<feature type="domain" description="Methionyl/Leucyl tRNA synthetase" evidence="13">
    <location>
        <begin position="36"/>
        <end position="182"/>
    </location>
</feature>
<feature type="domain" description="Aminoacyl-tRNA synthetase class Ia" evidence="11">
    <location>
        <begin position="421"/>
        <end position="610"/>
    </location>
</feature>
<evidence type="ECO:0000256" key="3">
    <source>
        <dbReference type="ARBA" id="ARBA00022598"/>
    </source>
</evidence>
<dbReference type="AlphaFoldDB" id="A0A2N3G4Y2"/>
<evidence type="ECO:0000256" key="2">
    <source>
        <dbReference type="ARBA" id="ARBA00022490"/>
    </source>
</evidence>
<evidence type="ECO:0000313" key="15">
    <source>
        <dbReference type="EMBL" id="PKQ27682.1"/>
    </source>
</evidence>
<keyword evidence="4 9" id="KW-0547">Nucleotide-binding</keyword>
<dbReference type="Pfam" id="PF00133">
    <property type="entry name" value="tRNA-synt_1"/>
    <property type="match status" value="1"/>
</dbReference>
<comment type="similarity">
    <text evidence="1 9 10">Belongs to the class-I aminoacyl-tRNA synthetase family.</text>
</comment>
<keyword evidence="6 9" id="KW-0648">Protein biosynthesis</keyword>
<feature type="binding site" evidence="9">
    <location>
        <position position="585"/>
    </location>
    <ligand>
        <name>ATP</name>
        <dbReference type="ChEBI" id="CHEBI:30616"/>
    </ligand>
</feature>
<feature type="domain" description="Methionyl/Valyl/Leucyl/Isoleucyl-tRNA synthetase anticodon-binding" evidence="12">
    <location>
        <begin position="662"/>
        <end position="781"/>
    </location>
</feature>
<dbReference type="GO" id="GO:0002161">
    <property type="term" value="F:aminoacyl-tRNA deacylase activity"/>
    <property type="evidence" value="ECO:0007669"/>
    <property type="project" value="InterPro"/>
</dbReference>
<dbReference type="CDD" id="cd07958">
    <property type="entry name" value="Anticodon_Ia_Leu_BEm"/>
    <property type="match status" value="1"/>
</dbReference>
<dbReference type="PANTHER" id="PTHR43740">
    <property type="entry name" value="LEUCYL-TRNA SYNTHETASE"/>
    <property type="match status" value="1"/>
</dbReference>
<dbReference type="Gene3D" id="3.10.20.590">
    <property type="match status" value="1"/>
</dbReference>
<name>A0A2N3G4Y2_9ACTN</name>
<evidence type="ECO:0000256" key="10">
    <source>
        <dbReference type="RuleBase" id="RU363039"/>
    </source>
</evidence>
<evidence type="ECO:0000256" key="9">
    <source>
        <dbReference type="HAMAP-Rule" id="MF_00049"/>
    </source>
</evidence>
<dbReference type="InterPro" id="IPR009008">
    <property type="entry name" value="Val/Leu/Ile-tRNA-synth_edit"/>
</dbReference>
<comment type="catalytic activity">
    <reaction evidence="8 9">
        <text>tRNA(Leu) + L-leucine + ATP = L-leucyl-tRNA(Leu) + AMP + diphosphate</text>
        <dbReference type="Rhea" id="RHEA:11688"/>
        <dbReference type="Rhea" id="RHEA-COMP:9613"/>
        <dbReference type="Rhea" id="RHEA-COMP:9622"/>
        <dbReference type="ChEBI" id="CHEBI:30616"/>
        <dbReference type="ChEBI" id="CHEBI:33019"/>
        <dbReference type="ChEBI" id="CHEBI:57427"/>
        <dbReference type="ChEBI" id="CHEBI:78442"/>
        <dbReference type="ChEBI" id="CHEBI:78494"/>
        <dbReference type="ChEBI" id="CHEBI:456215"/>
        <dbReference type="EC" id="6.1.1.4"/>
    </reaction>
</comment>
<dbReference type="CDD" id="cd00812">
    <property type="entry name" value="LeuRS_core"/>
    <property type="match status" value="1"/>
</dbReference>
<organism evidence="15 16">
    <name type="scientific">Candidatus Anoxymicrobium japonicum</name>
    <dbReference type="NCBI Taxonomy" id="2013648"/>
    <lineage>
        <taxon>Bacteria</taxon>
        <taxon>Bacillati</taxon>
        <taxon>Actinomycetota</taxon>
        <taxon>Candidatus Geothermincolia</taxon>
        <taxon>Candidatus Geothermincolales</taxon>
        <taxon>Candidatus Anoxymicrobiaceae</taxon>
        <taxon>Candidatus Anoxymicrobium</taxon>
    </lineage>
</organism>
<dbReference type="InterPro" id="IPR014729">
    <property type="entry name" value="Rossmann-like_a/b/a_fold"/>
</dbReference>
<dbReference type="EC" id="6.1.1.4" evidence="9"/>
<dbReference type="SUPFAM" id="SSF52374">
    <property type="entry name" value="Nucleotidylyl transferase"/>
    <property type="match status" value="1"/>
</dbReference>
<dbReference type="FunFam" id="1.10.730.10:FF:000002">
    <property type="entry name" value="Leucine--tRNA ligase"/>
    <property type="match status" value="1"/>
</dbReference>